<accession>A0A7Z2VGX2</accession>
<dbReference type="Pfam" id="PF04542">
    <property type="entry name" value="Sigma70_r2"/>
    <property type="match status" value="1"/>
</dbReference>
<feature type="domain" description="RNA polymerase sigma-70 region 2" evidence="5">
    <location>
        <begin position="25"/>
        <end position="92"/>
    </location>
</feature>
<dbReference type="InterPro" id="IPR036388">
    <property type="entry name" value="WH-like_DNA-bd_sf"/>
</dbReference>
<reference evidence="7 8" key="1">
    <citation type="submission" date="2020-04" db="EMBL/GenBank/DDBJ databases">
        <title>Genome sequencing of novel species.</title>
        <authorList>
            <person name="Heo J."/>
            <person name="Kim S.-J."/>
            <person name="Kim J.-S."/>
            <person name="Hong S.-B."/>
            <person name="Kwon S.-W."/>
        </authorList>
    </citation>
    <scope>NUCLEOTIDE SEQUENCE [LARGE SCALE GENOMIC DNA]</scope>
    <source>
        <strain evidence="7 8">MFER-1</strain>
    </source>
</reference>
<dbReference type="InterPro" id="IPR013249">
    <property type="entry name" value="RNA_pol_sigma70_r4_t2"/>
</dbReference>
<dbReference type="Pfam" id="PF08281">
    <property type="entry name" value="Sigma70_r4_2"/>
    <property type="match status" value="1"/>
</dbReference>
<evidence type="ECO:0000313" key="7">
    <source>
        <dbReference type="EMBL" id="QJD82963.1"/>
    </source>
</evidence>
<dbReference type="GO" id="GO:0003677">
    <property type="term" value="F:DNA binding"/>
    <property type="evidence" value="ECO:0007669"/>
    <property type="project" value="InterPro"/>
</dbReference>
<feature type="domain" description="RNA polymerase sigma factor 70 region 4 type 2" evidence="6">
    <location>
        <begin position="126"/>
        <end position="178"/>
    </location>
</feature>
<evidence type="ECO:0000256" key="4">
    <source>
        <dbReference type="ARBA" id="ARBA00023163"/>
    </source>
</evidence>
<evidence type="ECO:0000256" key="1">
    <source>
        <dbReference type="ARBA" id="ARBA00010641"/>
    </source>
</evidence>
<dbReference type="InterPro" id="IPR013324">
    <property type="entry name" value="RNA_pol_sigma_r3/r4-like"/>
</dbReference>
<evidence type="ECO:0000313" key="8">
    <source>
        <dbReference type="Proteomes" id="UP000502248"/>
    </source>
</evidence>
<name>A0A7Z2VGX2_9BACL</name>
<dbReference type="PANTHER" id="PTHR43133:SF62">
    <property type="entry name" value="RNA POLYMERASE SIGMA FACTOR SIGZ"/>
    <property type="match status" value="1"/>
</dbReference>
<dbReference type="GO" id="GO:0006352">
    <property type="term" value="P:DNA-templated transcription initiation"/>
    <property type="evidence" value="ECO:0007669"/>
    <property type="project" value="InterPro"/>
</dbReference>
<dbReference type="RefSeq" id="WP_169279259.1">
    <property type="nucleotide sequence ID" value="NZ_CP051680.1"/>
</dbReference>
<gene>
    <name evidence="7" type="ORF">HH215_07090</name>
</gene>
<dbReference type="CDD" id="cd06171">
    <property type="entry name" value="Sigma70_r4"/>
    <property type="match status" value="1"/>
</dbReference>
<keyword evidence="8" id="KW-1185">Reference proteome</keyword>
<dbReference type="EMBL" id="CP051680">
    <property type="protein sequence ID" value="QJD82963.1"/>
    <property type="molecule type" value="Genomic_DNA"/>
</dbReference>
<dbReference type="Proteomes" id="UP000502248">
    <property type="component" value="Chromosome"/>
</dbReference>
<evidence type="ECO:0000256" key="3">
    <source>
        <dbReference type="ARBA" id="ARBA00023082"/>
    </source>
</evidence>
<proteinExistence type="inferred from homology"/>
<dbReference type="Gene3D" id="1.10.1740.10">
    <property type="match status" value="1"/>
</dbReference>
<dbReference type="SUPFAM" id="SSF88946">
    <property type="entry name" value="Sigma2 domain of RNA polymerase sigma factors"/>
    <property type="match status" value="1"/>
</dbReference>
<dbReference type="AlphaFoldDB" id="A0A7Z2VGX2"/>
<keyword evidence="3" id="KW-0731">Sigma factor</keyword>
<dbReference type="Gene3D" id="1.10.10.10">
    <property type="entry name" value="Winged helix-like DNA-binding domain superfamily/Winged helix DNA-binding domain"/>
    <property type="match status" value="1"/>
</dbReference>
<comment type="similarity">
    <text evidence="1">Belongs to the sigma-70 factor family. ECF subfamily.</text>
</comment>
<dbReference type="SUPFAM" id="SSF88659">
    <property type="entry name" value="Sigma3 and sigma4 domains of RNA polymerase sigma factors"/>
    <property type="match status" value="1"/>
</dbReference>
<evidence type="ECO:0000259" key="6">
    <source>
        <dbReference type="Pfam" id="PF08281"/>
    </source>
</evidence>
<dbReference type="KEGG" id="cheb:HH215_07090"/>
<dbReference type="InterPro" id="IPR013325">
    <property type="entry name" value="RNA_pol_sigma_r2"/>
</dbReference>
<dbReference type="InterPro" id="IPR007627">
    <property type="entry name" value="RNA_pol_sigma70_r2"/>
</dbReference>
<protein>
    <submittedName>
        <fullName evidence="7">Sigma-70 family RNA polymerase sigma factor</fullName>
    </submittedName>
</protein>
<sequence length="194" mass="22307">MSDEMTDLELIERITRKDSQALQLIYERYERPIYTFAFRIVKDAMLAEEVVQELFLRIWNAAEKYDGDQGKLSSWMFTLTRNIAIDGLRRRQIRTSKQVVKTEQLNQTPDSATDTAIAVETKVIGEQVRQAMRKLSPDQHQVVELIYFGGYTQQEVSVSCDIPLGTVKSRVRLAMKALKSELENIGEEGHGYET</sequence>
<dbReference type="GO" id="GO:0016987">
    <property type="term" value="F:sigma factor activity"/>
    <property type="evidence" value="ECO:0007669"/>
    <property type="project" value="UniProtKB-KW"/>
</dbReference>
<organism evidence="7 8">
    <name type="scientific">Cohnella herbarum</name>
    <dbReference type="NCBI Taxonomy" id="2728023"/>
    <lineage>
        <taxon>Bacteria</taxon>
        <taxon>Bacillati</taxon>
        <taxon>Bacillota</taxon>
        <taxon>Bacilli</taxon>
        <taxon>Bacillales</taxon>
        <taxon>Paenibacillaceae</taxon>
        <taxon>Cohnella</taxon>
    </lineage>
</organism>
<keyword evidence="2" id="KW-0805">Transcription regulation</keyword>
<evidence type="ECO:0000256" key="2">
    <source>
        <dbReference type="ARBA" id="ARBA00023015"/>
    </source>
</evidence>
<dbReference type="InterPro" id="IPR039425">
    <property type="entry name" value="RNA_pol_sigma-70-like"/>
</dbReference>
<evidence type="ECO:0000259" key="5">
    <source>
        <dbReference type="Pfam" id="PF04542"/>
    </source>
</evidence>
<dbReference type="PANTHER" id="PTHR43133">
    <property type="entry name" value="RNA POLYMERASE ECF-TYPE SIGMA FACTO"/>
    <property type="match status" value="1"/>
</dbReference>
<dbReference type="NCBIfam" id="TIGR02937">
    <property type="entry name" value="sigma70-ECF"/>
    <property type="match status" value="1"/>
</dbReference>
<dbReference type="InterPro" id="IPR014284">
    <property type="entry name" value="RNA_pol_sigma-70_dom"/>
</dbReference>
<keyword evidence="4" id="KW-0804">Transcription</keyword>